<evidence type="ECO:0000313" key="13">
    <source>
        <dbReference type="Proteomes" id="UP001159427"/>
    </source>
</evidence>
<dbReference type="SMART" id="SM00414">
    <property type="entry name" value="H2A"/>
    <property type="match status" value="1"/>
</dbReference>
<accession>A0ABN8QG69</accession>
<feature type="domain" description="Core Histone H2A/H2B/H3" evidence="10">
    <location>
        <begin position="125"/>
        <end position="201"/>
    </location>
</feature>
<dbReference type="Pfam" id="PF00125">
    <property type="entry name" value="Histone"/>
    <property type="match status" value="2"/>
</dbReference>
<keyword evidence="9" id="KW-0812">Transmembrane</keyword>
<reference evidence="12 13" key="1">
    <citation type="submission" date="2022-05" db="EMBL/GenBank/DDBJ databases">
        <authorList>
            <consortium name="Genoscope - CEA"/>
            <person name="William W."/>
        </authorList>
    </citation>
    <scope>NUCLEOTIDE SEQUENCE [LARGE SCALE GENOMIC DNA]</scope>
</reference>
<evidence type="ECO:0000259" key="10">
    <source>
        <dbReference type="Pfam" id="PF00125"/>
    </source>
</evidence>
<feature type="transmembrane region" description="Helical" evidence="9">
    <location>
        <begin position="438"/>
        <end position="471"/>
    </location>
</feature>
<keyword evidence="9" id="KW-0472">Membrane</keyword>
<keyword evidence="8" id="KW-0544">Nucleosome core</keyword>
<keyword evidence="5" id="KW-0158">Chromosome</keyword>
<evidence type="ECO:0000256" key="5">
    <source>
        <dbReference type="ARBA" id="ARBA00022454"/>
    </source>
</evidence>
<feature type="transmembrane region" description="Helical" evidence="9">
    <location>
        <begin position="406"/>
        <end position="432"/>
    </location>
</feature>
<dbReference type="PROSITE" id="PS00959">
    <property type="entry name" value="HISTONE_H3_2"/>
    <property type="match status" value="1"/>
</dbReference>
<evidence type="ECO:0000256" key="1">
    <source>
        <dbReference type="ARBA" id="ARBA00004123"/>
    </source>
</evidence>
<evidence type="ECO:0000256" key="6">
    <source>
        <dbReference type="ARBA" id="ARBA00023125"/>
    </source>
</evidence>
<proteinExistence type="inferred from homology"/>
<keyword evidence="6" id="KW-0238">DNA-binding</keyword>
<gene>
    <name evidence="12" type="ORF">PEVE_00004155</name>
</gene>
<evidence type="ECO:0000259" key="11">
    <source>
        <dbReference type="Pfam" id="PF16211"/>
    </source>
</evidence>
<dbReference type="PRINTS" id="PR00620">
    <property type="entry name" value="HISTONEH2A"/>
</dbReference>
<keyword evidence="7" id="KW-0539">Nucleus</keyword>
<dbReference type="InterPro" id="IPR007125">
    <property type="entry name" value="H2A/H2B/H3"/>
</dbReference>
<dbReference type="Proteomes" id="UP001159427">
    <property type="component" value="Unassembled WGS sequence"/>
</dbReference>
<dbReference type="PANTHER" id="PTHR11426">
    <property type="entry name" value="HISTONE H3"/>
    <property type="match status" value="1"/>
</dbReference>
<evidence type="ECO:0000256" key="3">
    <source>
        <dbReference type="ARBA" id="ARBA00010343"/>
    </source>
</evidence>
<evidence type="ECO:0000256" key="9">
    <source>
        <dbReference type="SAM" id="Phobius"/>
    </source>
</evidence>
<protein>
    <recommendedName>
        <fullName evidence="14">Histone H2A</fullName>
    </recommendedName>
</protein>
<feature type="domain" description="Core Histone H2A/H2B/H3" evidence="10">
    <location>
        <begin position="314"/>
        <end position="401"/>
    </location>
</feature>
<keyword evidence="13" id="KW-1185">Reference proteome</keyword>
<dbReference type="InterPro" id="IPR032458">
    <property type="entry name" value="Histone_H2A_CS"/>
</dbReference>
<dbReference type="EMBL" id="CALNXI010001255">
    <property type="protein sequence ID" value="CAH3162117.1"/>
    <property type="molecule type" value="Genomic_DNA"/>
</dbReference>
<name>A0ABN8QG69_9CNID</name>
<dbReference type="Pfam" id="PF16211">
    <property type="entry name" value="Histone_H2A_C"/>
    <property type="match status" value="1"/>
</dbReference>
<dbReference type="InterPro" id="IPR032454">
    <property type="entry name" value="Histone_H2A_C"/>
</dbReference>
<feature type="non-terminal residue" evidence="12">
    <location>
        <position position="1"/>
    </location>
</feature>
<dbReference type="Gene3D" id="1.10.20.10">
    <property type="entry name" value="Histone, subunit A"/>
    <property type="match status" value="2"/>
</dbReference>
<comment type="similarity">
    <text evidence="4">Belongs to the histone H2A family.</text>
</comment>
<dbReference type="InterPro" id="IPR000164">
    <property type="entry name" value="Histone_H3/CENP-A"/>
</dbReference>
<dbReference type="PROSITE" id="PS00046">
    <property type="entry name" value="HISTONE_H2A"/>
    <property type="match status" value="1"/>
</dbReference>
<dbReference type="SMART" id="SM00428">
    <property type="entry name" value="H3"/>
    <property type="match status" value="1"/>
</dbReference>
<comment type="similarity">
    <text evidence="3">Belongs to the histone H3 family.</text>
</comment>
<evidence type="ECO:0008006" key="14">
    <source>
        <dbReference type="Google" id="ProtNLM"/>
    </source>
</evidence>
<evidence type="ECO:0000256" key="7">
    <source>
        <dbReference type="ARBA" id="ARBA00023242"/>
    </source>
</evidence>
<evidence type="ECO:0000256" key="2">
    <source>
        <dbReference type="ARBA" id="ARBA00004286"/>
    </source>
</evidence>
<dbReference type="CDD" id="cd22911">
    <property type="entry name" value="HFD_H3"/>
    <property type="match status" value="1"/>
</dbReference>
<dbReference type="SUPFAM" id="SSF47113">
    <property type="entry name" value="Histone-fold"/>
    <property type="match status" value="2"/>
</dbReference>
<comment type="caution">
    <text evidence="12">The sequence shown here is derived from an EMBL/GenBank/DDBJ whole genome shotgun (WGS) entry which is preliminary data.</text>
</comment>
<feature type="domain" description="Histone H2A C-terminal" evidence="11">
    <location>
        <begin position="204"/>
        <end position="227"/>
    </location>
</feature>
<evidence type="ECO:0000256" key="8">
    <source>
        <dbReference type="ARBA" id="ARBA00023269"/>
    </source>
</evidence>
<evidence type="ECO:0000313" key="12">
    <source>
        <dbReference type="EMBL" id="CAH3162117.1"/>
    </source>
</evidence>
<dbReference type="CDD" id="cd00074">
    <property type="entry name" value="HFD_H2A"/>
    <property type="match status" value="1"/>
</dbReference>
<dbReference type="InterPro" id="IPR002119">
    <property type="entry name" value="Histone_H2A"/>
</dbReference>
<dbReference type="InterPro" id="IPR009072">
    <property type="entry name" value="Histone-fold"/>
</dbReference>
<organism evidence="12 13">
    <name type="scientific">Porites evermanni</name>
    <dbReference type="NCBI Taxonomy" id="104178"/>
    <lineage>
        <taxon>Eukaryota</taxon>
        <taxon>Metazoa</taxon>
        <taxon>Cnidaria</taxon>
        <taxon>Anthozoa</taxon>
        <taxon>Hexacorallia</taxon>
        <taxon>Scleractinia</taxon>
        <taxon>Fungiina</taxon>
        <taxon>Poritidae</taxon>
        <taxon>Porites</taxon>
    </lineage>
</organism>
<evidence type="ECO:0000256" key="4">
    <source>
        <dbReference type="ARBA" id="ARBA00010691"/>
    </source>
</evidence>
<sequence>THKVSLLAAGVLGHSLCSFTDSVFGQFTGQKEPDGGLDLARTDVGKAGSFGGDALKDVVHERVHDAHSFAGDTSVRVNLLQHLVDVDGIAFLSLSPPLFLSIRWSLCLSGSLLAFLSCNFGCHGTKSKSRSSRAGLQFPVGRIHRLLRKGNYAERVGAGAPVYLAAVLEYLSAEILELAGNAARDNKKTRIIPRHLQLAVRNDEELNKLLAGVTIAQGGVLPNIQASVHHIHSGDSLAFGVLGVGNSITDHILKENFENATSLFVDEARDSLDTATASKTTDSRLGDALDVVTKNLSTFASFAATRHKPHRYRPGTVALREIRRYQKSTELLIRKLPFQRLVREIAQDFKTDLRFQSSAVMALQEASEAYLVGLFEDTNLCAIHAKRVTIMPKDIQLARRIRGEPFLAAGFFAAVFFGDDFLLGFLTAAFLAGFFLAAGFFAAGFLAAGFFATFLAAGFFGFFAGFFGAFFSSLGTLKEPEAPTPLVCTNFPPATPLLRAVFKCGPTSPTL</sequence>
<keyword evidence="9" id="KW-1133">Transmembrane helix</keyword>
<comment type="subcellular location">
    <subcellularLocation>
        <location evidence="2">Chromosome</location>
    </subcellularLocation>
    <subcellularLocation>
        <location evidence="1">Nucleus</location>
    </subcellularLocation>
</comment>